<evidence type="ECO:0000256" key="2">
    <source>
        <dbReference type="ARBA" id="ARBA00022448"/>
    </source>
</evidence>
<keyword evidence="15" id="KW-1185">Reference proteome</keyword>
<keyword evidence="2 8" id="KW-0813">Transport</keyword>
<evidence type="ECO:0000256" key="7">
    <source>
        <dbReference type="ARBA" id="ARBA00023237"/>
    </source>
</evidence>
<dbReference type="InterPro" id="IPR018247">
    <property type="entry name" value="EF_Hand_1_Ca_BS"/>
</dbReference>
<name>A0A3D8HHQ7_9BACT</name>
<comment type="similarity">
    <text evidence="8 9">Belongs to the TonB-dependent receptor family.</text>
</comment>
<protein>
    <submittedName>
        <fullName evidence="13">TonB-dependent receptor</fullName>
    </submittedName>
</protein>
<evidence type="ECO:0000313" key="12">
    <source>
        <dbReference type="EMBL" id="MBC8600921.1"/>
    </source>
</evidence>
<dbReference type="FunFam" id="2.60.40.1120:FF:000003">
    <property type="entry name" value="Outer membrane protein Omp121"/>
    <property type="match status" value="1"/>
</dbReference>
<dbReference type="GO" id="GO:0009279">
    <property type="term" value="C:cell outer membrane"/>
    <property type="evidence" value="ECO:0007669"/>
    <property type="project" value="UniProtKB-SubCell"/>
</dbReference>
<dbReference type="SUPFAM" id="SSF49464">
    <property type="entry name" value="Carboxypeptidase regulatory domain-like"/>
    <property type="match status" value="1"/>
</dbReference>
<evidence type="ECO:0000256" key="4">
    <source>
        <dbReference type="ARBA" id="ARBA00022692"/>
    </source>
</evidence>
<dbReference type="Pfam" id="PF13715">
    <property type="entry name" value="CarbopepD_reg_2"/>
    <property type="match status" value="1"/>
</dbReference>
<dbReference type="InterPro" id="IPR036942">
    <property type="entry name" value="Beta-barrel_TonB_sf"/>
</dbReference>
<keyword evidence="6 8" id="KW-0472">Membrane</keyword>
<dbReference type="NCBIfam" id="TIGR04056">
    <property type="entry name" value="OMP_RagA_SusC"/>
    <property type="match status" value="1"/>
</dbReference>
<dbReference type="EMBL" id="JACRTI010000006">
    <property type="protein sequence ID" value="MBC8600921.1"/>
    <property type="molecule type" value="Genomic_DNA"/>
</dbReference>
<organism evidence="13 14">
    <name type="scientific">Parabacteroides acidifaciens</name>
    <dbReference type="NCBI Taxonomy" id="2290935"/>
    <lineage>
        <taxon>Bacteria</taxon>
        <taxon>Pseudomonadati</taxon>
        <taxon>Bacteroidota</taxon>
        <taxon>Bacteroidia</taxon>
        <taxon>Bacteroidales</taxon>
        <taxon>Tannerellaceae</taxon>
        <taxon>Parabacteroides</taxon>
    </lineage>
</organism>
<dbReference type="AlphaFoldDB" id="A0A3D8HHQ7"/>
<dbReference type="InterPro" id="IPR023996">
    <property type="entry name" value="TonB-dep_OMP_SusC/RagA"/>
</dbReference>
<dbReference type="InterPro" id="IPR008969">
    <property type="entry name" value="CarboxyPept-like_regulatory"/>
</dbReference>
<evidence type="ECO:0000313" key="14">
    <source>
        <dbReference type="Proteomes" id="UP000256321"/>
    </source>
</evidence>
<reference evidence="13 14" key="1">
    <citation type="submission" date="2018-07" db="EMBL/GenBank/DDBJ databases">
        <title>Parabacteroides acidifaciens nov. sp., isolated from human feces.</title>
        <authorList>
            <person name="Wang Y.J."/>
        </authorList>
    </citation>
    <scope>NUCLEOTIDE SEQUENCE [LARGE SCALE GENOMIC DNA]</scope>
    <source>
        <strain evidence="13 14">426-9</strain>
    </source>
</reference>
<dbReference type="Pfam" id="PF00593">
    <property type="entry name" value="TonB_dep_Rec_b-barrel"/>
    <property type="match status" value="1"/>
</dbReference>
<dbReference type="InterPro" id="IPR037066">
    <property type="entry name" value="Plug_dom_sf"/>
</dbReference>
<evidence type="ECO:0000259" key="10">
    <source>
        <dbReference type="Pfam" id="PF00593"/>
    </source>
</evidence>
<dbReference type="Pfam" id="PF07715">
    <property type="entry name" value="Plug"/>
    <property type="match status" value="1"/>
</dbReference>
<reference evidence="12 15" key="2">
    <citation type="submission" date="2020-08" db="EMBL/GenBank/DDBJ databases">
        <title>Genome public.</title>
        <authorList>
            <person name="Liu C."/>
            <person name="Sun Q."/>
        </authorList>
    </citation>
    <scope>NUCLEOTIDE SEQUENCE [LARGE SCALE GENOMIC DNA]</scope>
    <source>
        <strain evidence="12 15">426_9</strain>
    </source>
</reference>
<feature type="domain" description="TonB-dependent receptor-like beta-barrel" evidence="10">
    <location>
        <begin position="420"/>
        <end position="1006"/>
    </location>
</feature>
<accession>A0A3D8HHQ7</accession>
<dbReference type="InterPro" id="IPR023997">
    <property type="entry name" value="TonB-dep_OMP_SusC/RagA_CS"/>
</dbReference>
<dbReference type="PROSITE" id="PS00018">
    <property type="entry name" value="EF_HAND_1"/>
    <property type="match status" value="1"/>
</dbReference>
<evidence type="ECO:0000256" key="9">
    <source>
        <dbReference type="RuleBase" id="RU003357"/>
    </source>
</evidence>
<keyword evidence="7 8" id="KW-0998">Cell outer membrane</keyword>
<dbReference type="InterPro" id="IPR039426">
    <property type="entry name" value="TonB-dep_rcpt-like"/>
</dbReference>
<feature type="domain" description="TonB-dependent receptor plug" evidence="11">
    <location>
        <begin position="119"/>
        <end position="241"/>
    </location>
</feature>
<evidence type="ECO:0000256" key="5">
    <source>
        <dbReference type="ARBA" id="ARBA00023077"/>
    </source>
</evidence>
<dbReference type="Gene3D" id="2.40.170.20">
    <property type="entry name" value="TonB-dependent receptor, beta-barrel domain"/>
    <property type="match status" value="1"/>
</dbReference>
<proteinExistence type="inferred from homology"/>
<dbReference type="InterPro" id="IPR000531">
    <property type="entry name" value="Beta-barrel_TonB"/>
</dbReference>
<dbReference type="Gene3D" id="2.170.130.10">
    <property type="entry name" value="TonB-dependent receptor, plug domain"/>
    <property type="match status" value="1"/>
</dbReference>
<dbReference type="Gene3D" id="2.60.40.1120">
    <property type="entry name" value="Carboxypeptidase-like, regulatory domain"/>
    <property type="match status" value="1"/>
</dbReference>
<dbReference type="FunFam" id="2.170.130.10:FF:000008">
    <property type="entry name" value="SusC/RagA family TonB-linked outer membrane protein"/>
    <property type="match status" value="1"/>
</dbReference>
<keyword evidence="4 8" id="KW-0812">Transmembrane</keyword>
<evidence type="ECO:0000313" key="13">
    <source>
        <dbReference type="EMBL" id="RDU50403.1"/>
    </source>
</evidence>
<evidence type="ECO:0000259" key="11">
    <source>
        <dbReference type="Pfam" id="PF07715"/>
    </source>
</evidence>
<evidence type="ECO:0000313" key="15">
    <source>
        <dbReference type="Proteomes" id="UP000629596"/>
    </source>
</evidence>
<evidence type="ECO:0000256" key="3">
    <source>
        <dbReference type="ARBA" id="ARBA00022452"/>
    </source>
</evidence>
<keyword evidence="5 9" id="KW-0798">TonB box</keyword>
<comment type="caution">
    <text evidence="13">The sequence shown here is derived from an EMBL/GenBank/DDBJ whole genome shotgun (WGS) entry which is preliminary data.</text>
</comment>
<gene>
    <name evidence="13" type="ORF">DWU89_04270</name>
    <name evidence="12" type="ORF">H8784_04205</name>
</gene>
<comment type="subcellular location">
    <subcellularLocation>
        <location evidence="1 8">Cell outer membrane</location>
        <topology evidence="1 8">Multi-pass membrane protein</topology>
    </subcellularLocation>
</comment>
<keyword evidence="13" id="KW-0675">Receptor</keyword>
<dbReference type="EMBL" id="QREV01000006">
    <property type="protein sequence ID" value="RDU50403.1"/>
    <property type="molecule type" value="Genomic_DNA"/>
</dbReference>
<keyword evidence="3 8" id="KW-1134">Transmembrane beta strand</keyword>
<dbReference type="Proteomes" id="UP000629596">
    <property type="component" value="Unassembled WGS sequence"/>
</dbReference>
<dbReference type="NCBIfam" id="TIGR04057">
    <property type="entry name" value="SusC_RagA_signa"/>
    <property type="match status" value="1"/>
</dbReference>
<dbReference type="Proteomes" id="UP000256321">
    <property type="component" value="Unassembled WGS sequence"/>
</dbReference>
<dbReference type="RefSeq" id="WP_115498441.1">
    <property type="nucleotide sequence ID" value="NZ_JACRTI010000006.1"/>
</dbReference>
<dbReference type="InterPro" id="IPR012910">
    <property type="entry name" value="Plug_dom"/>
</dbReference>
<sequence>MKKIIDSFRQVGIILAFLLSTTILFAQQKVTGVVKSAYDEPLIGVNVVVKGSTQGTVTDFNGRYSIEVPNNKSVLEFTYIGFVSQQITVGNKSTIDITLVEDSKALEEVVVVGYGTVKKSDLTGAVSSIKSEELQKLPMTSLDQGIQGRAAGVQVTNTSGAPGGQVSIRVRGGNSLSSSNEPLYVIDGFPVGAGAMADGNQNGAIANNGMVTINPNDIESIEILKDASSAAIYGSRGANGVVLITTKRGKTGKTKVTYDGYFGIQNIANKMEMMNGEEFATMSNIAAENGGVAPIYGGANEKWKEPSYYRNNSTDWQDLIFRTALMHNHQINLSGGSESNQYAITGNFFSQDGIVINSDLKRASLRANIDSKISNWISVQTSLTASRTFSNVAFSEGDGAQGGGVINGALAIPSTMYVYNEDGTYSTMNQTPYGVTTGNPYALAELAKDKSTIDRVIANVNLKFNLNKITDGLALEIRGGTDYSNAFRDSYLPSTVFQGESDNGIATKGWNRRSVYLNENLLTYQKTFGKHAINAVAGLTIQYDDEIKGRTIVSGFVNDVLEDNSMGSASTTKGTPTSSRWSSQMASWLGRINYNYADRYLLTLTGRADGSSKFGVNNKWGFFPSAALAWRVTEEAFMEDADWLSNMKLRASYGLTGNQGFGSYSSVASLSQYSYNLGGDKATGFAPNKIPNSNLKWETTSNLDLGLDFGFIDNRLKFNVDYYYKKTKDLLWNVSIPLSSGFGSIFSNHGTLRNWGIEASVSYDLITSNKPGAFTWSTTLMYSMNRNKVLSMPDVTPGRPDGYLSGHLRVEGSWLEEGYPVGIWKYYVYDGVFENQEMMDATIVNANGETVAKHPKSLTTDGLGSAKFKDLNQDGKIDREDWAVIGDPNPDFIFSWTNNFTYRNFDLSIFINGSIGNDIMNLGRGEYAMVSPFASQRKDMLNYWTPNNTHTDIPAPRLAPHAYLPLSSYMIEDGSYVRLKNIVLGYRFPIKKYIESLRLYVSAQNLFTITSYTGFDPEVNSKGQNNRQLGVDYNAYPTSKVFTMGVNIAF</sequence>
<dbReference type="SUPFAM" id="SSF56935">
    <property type="entry name" value="Porins"/>
    <property type="match status" value="1"/>
</dbReference>
<dbReference type="PROSITE" id="PS52016">
    <property type="entry name" value="TONB_DEPENDENT_REC_3"/>
    <property type="match status" value="1"/>
</dbReference>
<evidence type="ECO:0000256" key="8">
    <source>
        <dbReference type="PROSITE-ProRule" id="PRU01360"/>
    </source>
</evidence>
<evidence type="ECO:0000256" key="1">
    <source>
        <dbReference type="ARBA" id="ARBA00004571"/>
    </source>
</evidence>
<evidence type="ECO:0000256" key="6">
    <source>
        <dbReference type="ARBA" id="ARBA00023136"/>
    </source>
</evidence>